<dbReference type="AlphaFoldDB" id="A0AB73INY8"/>
<protein>
    <recommendedName>
        <fullName evidence="3">PA14 domain-containing protein</fullName>
    </recommendedName>
</protein>
<evidence type="ECO:0008006" key="3">
    <source>
        <dbReference type="Google" id="ProtNLM"/>
    </source>
</evidence>
<sequence length="92" mass="10035">MTTLVPLTINTTISPPFSALFTLDGEVYSGSALWNITAQRFYFQLQDQGGNVVWNGALVGSPTGFDIELAPGVFTRSTILYREDTGNFEVTP</sequence>
<proteinExistence type="predicted"/>
<comment type="caution">
    <text evidence="1">The sequence shown here is derived from an EMBL/GenBank/DDBJ whole genome shotgun (WGS) entry which is preliminary data.</text>
</comment>
<dbReference type="RefSeq" id="WP_392396258.1">
    <property type="nucleotide sequence ID" value="NZ_JAURTK010000027.1"/>
</dbReference>
<dbReference type="EMBL" id="JAURTK010000027">
    <property type="protein sequence ID" value="MDP9651708.1"/>
    <property type="molecule type" value="Genomic_DNA"/>
</dbReference>
<accession>A0AB73INY8</accession>
<organism evidence="1 2">
    <name type="scientific">Paraburkholderia caledonica</name>
    <dbReference type="NCBI Taxonomy" id="134536"/>
    <lineage>
        <taxon>Bacteria</taxon>
        <taxon>Pseudomonadati</taxon>
        <taxon>Pseudomonadota</taxon>
        <taxon>Betaproteobacteria</taxon>
        <taxon>Burkholderiales</taxon>
        <taxon>Burkholderiaceae</taxon>
        <taxon>Paraburkholderia</taxon>
    </lineage>
</organism>
<dbReference type="Proteomes" id="UP001229486">
    <property type="component" value="Unassembled WGS sequence"/>
</dbReference>
<evidence type="ECO:0000313" key="2">
    <source>
        <dbReference type="Proteomes" id="UP001229486"/>
    </source>
</evidence>
<name>A0AB73INY8_9BURK</name>
<gene>
    <name evidence="1" type="ORF">J2793_007183</name>
</gene>
<reference evidence="1" key="1">
    <citation type="submission" date="2023-07" db="EMBL/GenBank/DDBJ databases">
        <title>Sorghum-associated microbial communities from plants grown in Nebraska, USA.</title>
        <authorList>
            <person name="Schachtman D."/>
        </authorList>
    </citation>
    <scope>NUCLEOTIDE SEQUENCE</scope>
    <source>
        <strain evidence="1">DS1061</strain>
    </source>
</reference>
<evidence type="ECO:0000313" key="1">
    <source>
        <dbReference type="EMBL" id="MDP9651708.1"/>
    </source>
</evidence>